<evidence type="ECO:0000313" key="2">
    <source>
        <dbReference type="Proteomes" id="UP000789901"/>
    </source>
</evidence>
<sequence>FKNVTMCKHEALTWDHETIRLLIGELEEQEAFLNFMYKTLTNFNQ</sequence>
<gene>
    <name evidence="1" type="ORF">GMARGA_LOCUS45969</name>
</gene>
<dbReference type="EMBL" id="CAJVQB010167726">
    <property type="protein sequence ID" value="CAG8857148.1"/>
    <property type="molecule type" value="Genomic_DNA"/>
</dbReference>
<feature type="non-terminal residue" evidence="1">
    <location>
        <position position="1"/>
    </location>
</feature>
<protein>
    <submittedName>
        <fullName evidence="1">10190_t:CDS:1</fullName>
    </submittedName>
</protein>
<name>A0ABN7XP82_GIGMA</name>
<accession>A0ABN7XP82</accession>
<dbReference type="Proteomes" id="UP000789901">
    <property type="component" value="Unassembled WGS sequence"/>
</dbReference>
<reference evidence="1 2" key="1">
    <citation type="submission" date="2021-06" db="EMBL/GenBank/DDBJ databases">
        <authorList>
            <person name="Kallberg Y."/>
            <person name="Tangrot J."/>
            <person name="Rosling A."/>
        </authorList>
    </citation>
    <scope>NUCLEOTIDE SEQUENCE [LARGE SCALE GENOMIC DNA]</scope>
    <source>
        <strain evidence="1 2">120-4 pot B 10/14</strain>
    </source>
</reference>
<evidence type="ECO:0000313" key="1">
    <source>
        <dbReference type="EMBL" id="CAG8857148.1"/>
    </source>
</evidence>
<comment type="caution">
    <text evidence="1">The sequence shown here is derived from an EMBL/GenBank/DDBJ whole genome shotgun (WGS) entry which is preliminary data.</text>
</comment>
<keyword evidence="2" id="KW-1185">Reference proteome</keyword>
<organism evidence="1 2">
    <name type="scientific">Gigaspora margarita</name>
    <dbReference type="NCBI Taxonomy" id="4874"/>
    <lineage>
        <taxon>Eukaryota</taxon>
        <taxon>Fungi</taxon>
        <taxon>Fungi incertae sedis</taxon>
        <taxon>Mucoromycota</taxon>
        <taxon>Glomeromycotina</taxon>
        <taxon>Glomeromycetes</taxon>
        <taxon>Diversisporales</taxon>
        <taxon>Gigasporaceae</taxon>
        <taxon>Gigaspora</taxon>
    </lineage>
</organism>
<proteinExistence type="predicted"/>
<feature type="non-terminal residue" evidence="1">
    <location>
        <position position="45"/>
    </location>
</feature>